<proteinExistence type="predicted"/>
<organism evidence="1 2">
    <name type="scientific">Gossypium australe</name>
    <dbReference type="NCBI Taxonomy" id="47621"/>
    <lineage>
        <taxon>Eukaryota</taxon>
        <taxon>Viridiplantae</taxon>
        <taxon>Streptophyta</taxon>
        <taxon>Embryophyta</taxon>
        <taxon>Tracheophyta</taxon>
        <taxon>Spermatophyta</taxon>
        <taxon>Magnoliopsida</taxon>
        <taxon>eudicotyledons</taxon>
        <taxon>Gunneridae</taxon>
        <taxon>Pentapetalae</taxon>
        <taxon>rosids</taxon>
        <taxon>malvids</taxon>
        <taxon>Malvales</taxon>
        <taxon>Malvaceae</taxon>
        <taxon>Malvoideae</taxon>
        <taxon>Gossypium</taxon>
    </lineage>
</organism>
<dbReference type="EMBL" id="SMMG02000002">
    <property type="protein sequence ID" value="KAA3483919.1"/>
    <property type="molecule type" value="Genomic_DNA"/>
</dbReference>
<gene>
    <name evidence="1" type="ORF">EPI10_006040</name>
</gene>
<evidence type="ECO:0000313" key="2">
    <source>
        <dbReference type="Proteomes" id="UP000325315"/>
    </source>
</evidence>
<keyword evidence="1" id="KW-0695">RNA-directed DNA polymerase</keyword>
<sequence>MLAKTSTGAIPFLLVHEVEAVLPIEVEIPSLWILSELKLRAIRHGKMYQKRMMRAYNKKVHLRVFHEGDLVLKKILPMQKDFRGKWMPS</sequence>
<keyword evidence="1" id="KW-0808">Transferase</keyword>
<comment type="caution">
    <text evidence="1">The sequence shown here is derived from an EMBL/GenBank/DDBJ whole genome shotgun (WGS) entry which is preliminary data.</text>
</comment>
<protein>
    <submittedName>
        <fullName evidence="1">RNA-directed DNA polymerase (Reverse transcriptase), Ribonuclease H</fullName>
    </submittedName>
</protein>
<keyword evidence="1" id="KW-0548">Nucleotidyltransferase</keyword>
<name>A0A5B6WPV8_9ROSI</name>
<dbReference type="AlphaFoldDB" id="A0A5B6WPV8"/>
<dbReference type="Proteomes" id="UP000325315">
    <property type="component" value="Unassembled WGS sequence"/>
</dbReference>
<dbReference type="GO" id="GO:0003964">
    <property type="term" value="F:RNA-directed DNA polymerase activity"/>
    <property type="evidence" value="ECO:0007669"/>
    <property type="project" value="UniProtKB-KW"/>
</dbReference>
<reference evidence="2" key="1">
    <citation type="journal article" date="2019" name="Plant Biotechnol. J.">
        <title>Genome sequencing of the Australian wild diploid species Gossypium australe highlights disease resistance and delayed gland morphogenesis.</title>
        <authorList>
            <person name="Cai Y."/>
            <person name="Cai X."/>
            <person name="Wang Q."/>
            <person name="Wang P."/>
            <person name="Zhang Y."/>
            <person name="Cai C."/>
            <person name="Xu Y."/>
            <person name="Wang K."/>
            <person name="Zhou Z."/>
            <person name="Wang C."/>
            <person name="Geng S."/>
            <person name="Li B."/>
            <person name="Dong Q."/>
            <person name="Hou Y."/>
            <person name="Wang H."/>
            <person name="Ai P."/>
            <person name="Liu Z."/>
            <person name="Yi F."/>
            <person name="Sun M."/>
            <person name="An G."/>
            <person name="Cheng J."/>
            <person name="Zhang Y."/>
            <person name="Shi Q."/>
            <person name="Xie Y."/>
            <person name="Shi X."/>
            <person name="Chang Y."/>
            <person name="Huang F."/>
            <person name="Chen Y."/>
            <person name="Hong S."/>
            <person name="Mi L."/>
            <person name="Sun Q."/>
            <person name="Zhang L."/>
            <person name="Zhou B."/>
            <person name="Peng R."/>
            <person name="Zhang X."/>
            <person name="Liu F."/>
        </authorList>
    </citation>
    <scope>NUCLEOTIDE SEQUENCE [LARGE SCALE GENOMIC DNA]</scope>
    <source>
        <strain evidence="2">cv. PA1801</strain>
    </source>
</reference>
<dbReference type="OrthoDB" id="1934939at2759"/>
<accession>A0A5B6WPV8</accession>
<dbReference type="PANTHER" id="PTHR48475:SF1">
    <property type="entry name" value="RNASE H TYPE-1 DOMAIN-CONTAINING PROTEIN"/>
    <property type="match status" value="1"/>
</dbReference>
<evidence type="ECO:0000313" key="1">
    <source>
        <dbReference type="EMBL" id="KAA3483919.1"/>
    </source>
</evidence>
<dbReference type="PANTHER" id="PTHR48475">
    <property type="entry name" value="RIBONUCLEASE H"/>
    <property type="match status" value="1"/>
</dbReference>
<keyword evidence="2" id="KW-1185">Reference proteome</keyword>